<comment type="caution">
    <text evidence="2">The sequence shown here is derived from an EMBL/GenBank/DDBJ whole genome shotgun (WGS) entry which is preliminary data.</text>
</comment>
<proteinExistence type="predicted"/>
<evidence type="ECO:0000313" key="3">
    <source>
        <dbReference type="Proteomes" id="UP000297948"/>
    </source>
</evidence>
<sequence length="61" mass="6320">MNSVNAPRPSLVEVPGQPTDTPPLTDPLLSTELDGILIEDLAEAPARLPQPSICICTVAAA</sequence>
<protein>
    <submittedName>
        <fullName evidence="2">Uncharacterized protein</fullName>
    </submittedName>
</protein>
<dbReference type="EMBL" id="SRID01000247">
    <property type="protein sequence ID" value="TGA99652.1"/>
    <property type="molecule type" value="Genomic_DNA"/>
</dbReference>
<dbReference type="AlphaFoldDB" id="A0A4Z0GTW8"/>
<evidence type="ECO:0000313" key="2">
    <source>
        <dbReference type="EMBL" id="TGA99652.1"/>
    </source>
</evidence>
<name>A0A4Z0GTW8_9ACTN</name>
<evidence type="ECO:0000256" key="1">
    <source>
        <dbReference type="SAM" id="MobiDB-lite"/>
    </source>
</evidence>
<keyword evidence="3" id="KW-1185">Reference proteome</keyword>
<dbReference type="Proteomes" id="UP000297948">
    <property type="component" value="Unassembled WGS sequence"/>
</dbReference>
<accession>A0A4Z0GTW8</accession>
<gene>
    <name evidence="2" type="ORF">E4099_22320</name>
</gene>
<dbReference type="RefSeq" id="WP_135340894.1">
    <property type="nucleotide sequence ID" value="NZ_JBHLTX010000023.1"/>
</dbReference>
<feature type="region of interest" description="Disordered" evidence="1">
    <location>
        <begin position="1"/>
        <end position="25"/>
    </location>
</feature>
<reference evidence="2 3" key="1">
    <citation type="submission" date="2019-03" db="EMBL/GenBank/DDBJ databases">
        <authorList>
            <person name="Gonzalez-Pimentel J.L."/>
        </authorList>
    </citation>
    <scope>NUCLEOTIDE SEQUENCE [LARGE SCALE GENOMIC DNA]</scope>
    <source>
        <strain evidence="2 3">JCM 31289</strain>
    </source>
</reference>
<organism evidence="2 3">
    <name type="scientific">Streptomyces palmae</name>
    <dbReference type="NCBI Taxonomy" id="1701085"/>
    <lineage>
        <taxon>Bacteria</taxon>
        <taxon>Bacillati</taxon>
        <taxon>Actinomycetota</taxon>
        <taxon>Actinomycetes</taxon>
        <taxon>Kitasatosporales</taxon>
        <taxon>Streptomycetaceae</taxon>
        <taxon>Streptomyces</taxon>
    </lineage>
</organism>